<keyword evidence="3" id="KW-1185">Reference proteome</keyword>
<name>A0A6A6BGW9_9PEZI</name>
<organism evidence="2 3">
    <name type="scientific">Aplosporella prunicola CBS 121167</name>
    <dbReference type="NCBI Taxonomy" id="1176127"/>
    <lineage>
        <taxon>Eukaryota</taxon>
        <taxon>Fungi</taxon>
        <taxon>Dikarya</taxon>
        <taxon>Ascomycota</taxon>
        <taxon>Pezizomycotina</taxon>
        <taxon>Dothideomycetes</taxon>
        <taxon>Dothideomycetes incertae sedis</taxon>
        <taxon>Botryosphaeriales</taxon>
        <taxon>Aplosporellaceae</taxon>
        <taxon>Aplosporella</taxon>
    </lineage>
</organism>
<dbReference type="GeneID" id="54295573"/>
<accession>A0A6A6BGW9</accession>
<reference evidence="2" key="1">
    <citation type="journal article" date="2020" name="Stud. Mycol.">
        <title>101 Dothideomycetes genomes: a test case for predicting lifestyles and emergence of pathogens.</title>
        <authorList>
            <person name="Haridas S."/>
            <person name="Albert R."/>
            <person name="Binder M."/>
            <person name="Bloem J."/>
            <person name="Labutti K."/>
            <person name="Salamov A."/>
            <person name="Andreopoulos B."/>
            <person name="Baker S."/>
            <person name="Barry K."/>
            <person name="Bills G."/>
            <person name="Bluhm B."/>
            <person name="Cannon C."/>
            <person name="Castanera R."/>
            <person name="Culley D."/>
            <person name="Daum C."/>
            <person name="Ezra D."/>
            <person name="Gonzalez J."/>
            <person name="Henrissat B."/>
            <person name="Kuo A."/>
            <person name="Liang C."/>
            <person name="Lipzen A."/>
            <person name="Lutzoni F."/>
            <person name="Magnuson J."/>
            <person name="Mondo S."/>
            <person name="Nolan M."/>
            <person name="Ohm R."/>
            <person name="Pangilinan J."/>
            <person name="Park H.-J."/>
            <person name="Ramirez L."/>
            <person name="Alfaro M."/>
            <person name="Sun H."/>
            <person name="Tritt A."/>
            <person name="Yoshinaga Y."/>
            <person name="Zwiers L.-H."/>
            <person name="Turgeon B."/>
            <person name="Goodwin S."/>
            <person name="Spatafora J."/>
            <person name="Crous P."/>
            <person name="Grigoriev I."/>
        </authorList>
    </citation>
    <scope>NUCLEOTIDE SEQUENCE</scope>
    <source>
        <strain evidence="2">CBS 121167</strain>
    </source>
</reference>
<dbReference type="RefSeq" id="XP_033399101.1">
    <property type="nucleotide sequence ID" value="XM_033538077.1"/>
</dbReference>
<dbReference type="PANTHER" id="PTHR34213:SF2">
    <property type="entry name" value="NUCLEAR TRANSPORT FACTOR 2 (NTF2) FAMILY PROTEIN"/>
    <property type="match status" value="1"/>
</dbReference>
<dbReference type="AlphaFoldDB" id="A0A6A6BGW9"/>
<evidence type="ECO:0000256" key="1">
    <source>
        <dbReference type="SAM" id="MobiDB-lite"/>
    </source>
</evidence>
<dbReference type="Proteomes" id="UP000799438">
    <property type="component" value="Unassembled WGS sequence"/>
</dbReference>
<dbReference type="OrthoDB" id="2400485at2759"/>
<feature type="region of interest" description="Disordered" evidence="1">
    <location>
        <begin position="45"/>
        <end position="97"/>
    </location>
</feature>
<feature type="region of interest" description="Disordered" evidence="1">
    <location>
        <begin position="1"/>
        <end position="24"/>
    </location>
</feature>
<evidence type="ECO:0000313" key="3">
    <source>
        <dbReference type="Proteomes" id="UP000799438"/>
    </source>
</evidence>
<gene>
    <name evidence="2" type="ORF">K452DRAFT_247919</name>
</gene>
<protein>
    <submittedName>
        <fullName evidence="2">Uncharacterized protein</fullName>
    </submittedName>
</protein>
<proteinExistence type="predicted"/>
<sequence>MKMDISKGKHPHKDHSTGYPTHSHLLSSGASKIFAPSSILHPQRAFTARLNAAEQRSSDNPEHQDQTAASSSKTGEHAEHLQTSPSEGYTPDLAKSVPLEPNRQSLIEDIIALYSCQPTVQRVKRYNFDCVYDDHFIHISDRDHYKVADLWVALPKLFKESKNNGYQVIKNERAFIQLKIDQTWVFGSSSKTARVISLVSLSLDPDTVDSDFIQVRCHNDQITDQDHGYGYEGLGSIFKKWQADNVARYMDSPEAAESDADRSAAKELV</sequence>
<dbReference type="PANTHER" id="PTHR34213">
    <property type="entry name" value="NUCLEAR TRANSPORT FACTOR 2 (NTF2) FAMILY PROTEIN"/>
    <property type="match status" value="1"/>
</dbReference>
<feature type="compositionally biased region" description="Basic and acidic residues" evidence="1">
    <location>
        <begin position="56"/>
        <end position="65"/>
    </location>
</feature>
<evidence type="ECO:0000313" key="2">
    <source>
        <dbReference type="EMBL" id="KAF2143389.1"/>
    </source>
</evidence>
<dbReference type="EMBL" id="ML995482">
    <property type="protein sequence ID" value="KAF2143389.1"/>
    <property type="molecule type" value="Genomic_DNA"/>
</dbReference>